<evidence type="ECO:0000259" key="8">
    <source>
        <dbReference type="PROSITE" id="PS50928"/>
    </source>
</evidence>
<evidence type="ECO:0000313" key="10">
    <source>
        <dbReference type="Proteomes" id="UP000661435"/>
    </source>
</evidence>
<dbReference type="SUPFAM" id="SSF161098">
    <property type="entry name" value="MetI-like"/>
    <property type="match status" value="1"/>
</dbReference>
<accession>A0A8J6M4W6</accession>
<protein>
    <submittedName>
        <fullName evidence="9">Sugar ABC transporter permease</fullName>
    </submittedName>
</protein>
<feature type="transmembrane region" description="Helical" evidence="7">
    <location>
        <begin position="164"/>
        <end position="186"/>
    </location>
</feature>
<keyword evidence="4 7" id="KW-0812">Transmembrane</keyword>
<keyword evidence="5 7" id="KW-1133">Transmembrane helix</keyword>
<comment type="subcellular location">
    <subcellularLocation>
        <location evidence="1 7">Cell membrane</location>
        <topology evidence="1 7">Multi-pass membrane protein</topology>
    </subcellularLocation>
</comment>
<dbReference type="Pfam" id="PF00528">
    <property type="entry name" value="BPD_transp_1"/>
    <property type="match status" value="1"/>
</dbReference>
<sequence length="297" mass="32618">MPGSSREVRLTRKSSDVGVATAFLAPAILMIVLVTIIPICMAIRTSFHATNYAEVGAFVGLDNFIAVFTGNGLKNILNSIRYVLLSLVVVIPLGVAIGSLLNRKIRGNTLLRTLIIIPWVLSQTVTALLWRWILNGNYGPIAYLVYGLTGRKVDFFSSAGSANVMLVFANAWNTVPVVIILTIAALQTIPGDVMEAGQMDGATRWQIYTRITLPLIRPTIITAVVMQSMEYFNMVTLIYTLTAGGPFDSTQTLSLAAYQNAFNYWHMDIASAYGVIIFLLNIVFSLVYVKLLNTNRE</sequence>
<evidence type="ECO:0000256" key="5">
    <source>
        <dbReference type="ARBA" id="ARBA00022989"/>
    </source>
</evidence>
<evidence type="ECO:0000313" key="9">
    <source>
        <dbReference type="EMBL" id="MBC5733082.1"/>
    </source>
</evidence>
<evidence type="ECO:0000256" key="4">
    <source>
        <dbReference type="ARBA" id="ARBA00022692"/>
    </source>
</evidence>
<keyword evidence="3" id="KW-1003">Cell membrane</keyword>
<evidence type="ECO:0000256" key="3">
    <source>
        <dbReference type="ARBA" id="ARBA00022475"/>
    </source>
</evidence>
<keyword evidence="6 7" id="KW-0472">Membrane</keyword>
<feature type="transmembrane region" description="Helical" evidence="7">
    <location>
        <begin position="79"/>
        <end position="101"/>
    </location>
</feature>
<feature type="transmembrane region" description="Helical" evidence="7">
    <location>
        <begin position="113"/>
        <end position="133"/>
    </location>
</feature>
<organism evidence="9 10">
    <name type="scientific">Lawsonibacter hominis</name>
    <dbReference type="NCBI Taxonomy" id="2763053"/>
    <lineage>
        <taxon>Bacteria</taxon>
        <taxon>Bacillati</taxon>
        <taxon>Bacillota</taxon>
        <taxon>Clostridia</taxon>
        <taxon>Eubacteriales</taxon>
        <taxon>Oscillospiraceae</taxon>
        <taxon>Lawsonibacter</taxon>
    </lineage>
</organism>
<evidence type="ECO:0000256" key="2">
    <source>
        <dbReference type="ARBA" id="ARBA00022448"/>
    </source>
</evidence>
<proteinExistence type="inferred from homology"/>
<dbReference type="InterPro" id="IPR051393">
    <property type="entry name" value="ABC_transporter_permease"/>
</dbReference>
<name>A0A8J6M4W6_9FIRM</name>
<evidence type="ECO:0000256" key="7">
    <source>
        <dbReference type="RuleBase" id="RU363032"/>
    </source>
</evidence>
<dbReference type="PANTHER" id="PTHR30193">
    <property type="entry name" value="ABC TRANSPORTER PERMEASE PROTEIN"/>
    <property type="match status" value="1"/>
</dbReference>
<reference evidence="9" key="1">
    <citation type="submission" date="2020-08" db="EMBL/GenBank/DDBJ databases">
        <title>Genome public.</title>
        <authorList>
            <person name="Liu C."/>
            <person name="Sun Q."/>
        </authorList>
    </citation>
    <scope>NUCLEOTIDE SEQUENCE</scope>
    <source>
        <strain evidence="9">NSJ-51</strain>
    </source>
</reference>
<dbReference type="GO" id="GO:0005886">
    <property type="term" value="C:plasma membrane"/>
    <property type="evidence" value="ECO:0007669"/>
    <property type="project" value="UniProtKB-SubCell"/>
</dbReference>
<dbReference type="InterPro" id="IPR035906">
    <property type="entry name" value="MetI-like_sf"/>
</dbReference>
<dbReference type="Gene3D" id="1.10.3720.10">
    <property type="entry name" value="MetI-like"/>
    <property type="match status" value="1"/>
</dbReference>
<dbReference type="EMBL" id="JACOPP010000004">
    <property type="protein sequence ID" value="MBC5733082.1"/>
    <property type="molecule type" value="Genomic_DNA"/>
</dbReference>
<feature type="domain" description="ABC transmembrane type-1" evidence="8">
    <location>
        <begin position="76"/>
        <end position="288"/>
    </location>
</feature>
<dbReference type="AlphaFoldDB" id="A0A8J6M4W6"/>
<evidence type="ECO:0000256" key="1">
    <source>
        <dbReference type="ARBA" id="ARBA00004651"/>
    </source>
</evidence>
<feature type="transmembrane region" description="Helical" evidence="7">
    <location>
        <begin position="207"/>
        <end position="226"/>
    </location>
</feature>
<dbReference type="PANTHER" id="PTHR30193:SF37">
    <property type="entry name" value="INNER MEMBRANE ABC TRANSPORTER PERMEASE PROTEIN YCJO"/>
    <property type="match status" value="1"/>
</dbReference>
<feature type="transmembrane region" description="Helical" evidence="7">
    <location>
        <begin position="20"/>
        <end position="43"/>
    </location>
</feature>
<dbReference type="Proteomes" id="UP000661435">
    <property type="component" value="Unassembled WGS sequence"/>
</dbReference>
<keyword evidence="10" id="KW-1185">Reference proteome</keyword>
<dbReference type="InterPro" id="IPR000515">
    <property type="entry name" value="MetI-like"/>
</dbReference>
<feature type="transmembrane region" description="Helical" evidence="7">
    <location>
        <begin position="270"/>
        <end position="289"/>
    </location>
</feature>
<comment type="similarity">
    <text evidence="7">Belongs to the binding-protein-dependent transport system permease family.</text>
</comment>
<dbReference type="CDD" id="cd06261">
    <property type="entry name" value="TM_PBP2"/>
    <property type="match status" value="1"/>
</dbReference>
<evidence type="ECO:0000256" key="6">
    <source>
        <dbReference type="ARBA" id="ARBA00023136"/>
    </source>
</evidence>
<dbReference type="PROSITE" id="PS50928">
    <property type="entry name" value="ABC_TM1"/>
    <property type="match status" value="1"/>
</dbReference>
<comment type="caution">
    <text evidence="9">The sequence shown here is derived from an EMBL/GenBank/DDBJ whole genome shotgun (WGS) entry which is preliminary data.</text>
</comment>
<gene>
    <name evidence="9" type="ORF">H8S57_04995</name>
</gene>
<keyword evidence="2 7" id="KW-0813">Transport</keyword>
<dbReference type="GO" id="GO:0055085">
    <property type="term" value="P:transmembrane transport"/>
    <property type="evidence" value="ECO:0007669"/>
    <property type="project" value="InterPro"/>
</dbReference>